<dbReference type="EMBL" id="JAOTIF010000018">
    <property type="protein sequence ID" value="MCU7551218.1"/>
    <property type="molecule type" value="Genomic_DNA"/>
</dbReference>
<feature type="domain" description="Fibronectin type III-like" evidence="12">
    <location>
        <begin position="681"/>
        <end position="750"/>
    </location>
</feature>
<keyword evidence="14" id="KW-1185">Reference proteome</keyword>
<dbReference type="Gene3D" id="2.60.40.10">
    <property type="entry name" value="Immunoglobulins"/>
    <property type="match status" value="1"/>
</dbReference>
<evidence type="ECO:0000256" key="6">
    <source>
        <dbReference type="ARBA" id="ARBA00022764"/>
    </source>
</evidence>
<keyword evidence="7 10" id="KW-0378">Hydrolase</keyword>
<dbReference type="InterPro" id="IPR002772">
    <property type="entry name" value="Glyco_hydro_3_C"/>
</dbReference>
<dbReference type="InterPro" id="IPR001764">
    <property type="entry name" value="Glyco_hydro_3_N"/>
</dbReference>
<dbReference type="Pfam" id="PF01915">
    <property type="entry name" value="Glyco_hydro_3_C"/>
    <property type="match status" value="1"/>
</dbReference>
<dbReference type="PANTHER" id="PTHR30620:SF16">
    <property type="entry name" value="LYSOSOMAL BETA GLUCOSIDASE"/>
    <property type="match status" value="1"/>
</dbReference>
<dbReference type="InterPro" id="IPR019800">
    <property type="entry name" value="Glyco_hydro_3_AS"/>
</dbReference>
<dbReference type="FunFam" id="2.60.40.10:FF:000495">
    <property type="entry name" value="Periplasmic beta-glucosidase"/>
    <property type="match status" value="1"/>
</dbReference>
<dbReference type="InterPro" id="IPR026891">
    <property type="entry name" value="Fn3-like"/>
</dbReference>
<dbReference type="GO" id="GO:0042597">
    <property type="term" value="C:periplasmic space"/>
    <property type="evidence" value="ECO:0007669"/>
    <property type="project" value="UniProtKB-SubCell"/>
</dbReference>
<dbReference type="AlphaFoldDB" id="A0A9X2XPF7"/>
<evidence type="ECO:0000256" key="1">
    <source>
        <dbReference type="ARBA" id="ARBA00000448"/>
    </source>
</evidence>
<comment type="caution">
    <text evidence="13">The sequence shown here is derived from an EMBL/GenBank/DDBJ whole genome shotgun (WGS) entry which is preliminary data.</text>
</comment>
<reference evidence="13" key="1">
    <citation type="submission" date="2022-09" db="EMBL/GenBank/DDBJ databases">
        <authorList>
            <person name="Yuan C."/>
            <person name="Ke Z."/>
        </authorList>
    </citation>
    <scope>NUCLEOTIDE SEQUENCE</scope>
    <source>
        <strain evidence="13">LB-8</strain>
    </source>
</reference>
<proteinExistence type="inferred from homology"/>
<name>A0A9X2XPF7_9BACT</name>
<evidence type="ECO:0000256" key="9">
    <source>
        <dbReference type="ARBA" id="ARBA00067498"/>
    </source>
</evidence>
<dbReference type="InterPro" id="IPR051915">
    <property type="entry name" value="Cellulose_Degrad_GH3"/>
</dbReference>
<evidence type="ECO:0000256" key="8">
    <source>
        <dbReference type="ARBA" id="ARBA00023295"/>
    </source>
</evidence>
<dbReference type="RefSeq" id="WP_279298657.1">
    <property type="nucleotide sequence ID" value="NZ_JAOTIF010000018.1"/>
</dbReference>
<evidence type="ECO:0000256" key="10">
    <source>
        <dbReference type="RuleBase" id="RU361161"/>
    </source>
</evidence>
<dbReference type="NCBIfam" id="NF011678">
    <property type="entry name" value="PRK15098.1"/>
    <property type="match status" value="1"/>
</dbReference>
<keyword evidence="6" id="KW-0574">Periplasm</keyword>
<dbReference type="SUPFAM" id="SSF51445">
    <property type="entry name" value="(Trans)glycosidases"/>
    <property type="match status" value="1"/>
</dbReference>
<keyword evidence="5 11" id="KW-0732">Signal</keyword>
<reference evidence="13" key="2">
    <citation type="submission" date="2023-04" db="EMBL/GenBank/DDBJ databases">
        <title>Paracnuella aquatica gen. nov., sp. nov., a member of the family Chitinophagaceae isolated from a hot spring.</title>
        <authorList>
            <person name="Wang C."/>
        </authorList>
    </citation>
    <scope>NUCLEOTIDE SEQUENCE</scope>
    <source>
        <strain evidence="13">LB-8</strain>
    </source>
</reference>
<evidence type="ECO:0000256" key="5">
    <source>
        <dbReference type="ARBA" id="ARBA00022729"/>
    </source>
</evidence>
<dbReference type="PRINTS" id="PR00133">
    <property type="entry name" value="GLHYDRLASE3"/>
</dbReference>
<dbReference type="InterPro" id="IPR013783">
    <property type="entry name" value="Ig-like_fold"/>
</dbReference>
<dbReference type="InterPro" id="IPR036962">
    <property type="entry name" value="Glyco_hydro_3_N_sf"/>
</dbReference>
<evidence type="ECO:0000256" key="2">
    <source>
        <dbReference type="ARBA" id="ARBA00004418"/>
    </source>
</evidence>
<evidence type="ECO:0000256" key="3">
    <source>
        <dbReference type="ARBA" id="ARBA00005336"/>
    </source>
</evidence>
<dbReference type="Gene3D" id="3.40.50.1700">
    <property type="entry name" value="Glycoside hydrolase family 3 C-terminal domain"/>
    <property type="match status" value="1"/>
</dbReference>
<evidence type="ECO:0000256" key="7">
    <source>
        <dbReference type="ARBA" id="ARBA00022801"/>
    </source>
</evidence>
<evidence type="ECO:0000256" key="11">
    <source>
        <dbReference type="SAM" id="SignalP"/>
    </source>
</evidence>
<gene>
    <name evidence="13" type="primary">bglX</name>
    <name evidence="13" type="ORF">OCK74_19005</name>
</gene>
<dbReference type="GO" id="GO:0008422">
    <property type="term" value="F:beta-glucosidase activity"/>
    <property type="evidence" value="ECO:0007669"/>
    <property type="project" value="UniProtKB-EC"/>
</dbReference>
<dbReference type="GO" id="GO:0009251">
    <property type="term" value="P:glucan catabolic process"/>
    <property type="evidence" value="ECO:0007669"/>
    <property type="project" value="TreeGrafter"/>
</dbReference>
<comment type="subcellular location">
    <subcellularLocation>
        <location evidence="2">Periplasm</location>
    </subcellularLocation>
</comment>
<dbReference type="SMART" id="SM01217">
    <property type="entry name" value="Fn3_like"/>
    <property type="match status" value="1"/>
</dbReference>
<dbReference type="Gene3D" id="3.20.20.300">
    <property type="entry name" value="Glycoside hydrolase, family 3, N-terminal domain"/>
    <property type="match status" value="1"/>
</dbReference>
<dbReference type="PANTHER" id="PTHR30620">
    <property type="entry name" value="PERIPLASMIC BETA-GLUCOSIDASE-RELATED"/>
    <property type="match status" value="1"/>
</dbReference>
<organism evidence="13 14">
    <name type="scientific">Paraflavisolibacter caeni</name>
    <dbReference type="NCBI Taxonomy" id="2982496"/>
    <lineage>
        <taxon>Bacteria</taxon>
        <taxon>Pseudomonadati</taxon>
        <taxon>Bacteroidota</taxon>
        <taxon>Chitinophagia</taxon>
        <taxon>Chitinophagales</taxon>
        <taxon>Chitinophagaceae</taxon>
        <taxon>Paraflavisolibacter</taxon>
    </lineage>
</organism>
<dbReference type="InterPro" id="IPR017853">
    <property type="entry name" value="GH"/>
</dbReference>
<feature type="signal peptide" evidence="11">
    <location>
        <begin position="1"/>
        <end position="21"/>
    </location>
</feature>
<dbReference type="Pfam" id="PF00933">
    <property type="entry name" value="Glyco_hydro_3"/>
    <property type="match status" value="1"/>
</dbReference>
<dbReference type="EC" id="3.2.1.21" evidence="4"/>
<accession>A0A9X2XPF7</accession>
<dbReference type="FunFam" id="3.20.20.300:FF:000005">
    <property type="entry name" value="Periplasmic beta-glucosidase"/>
    <property type="match status" value="1"/>
</dbReference>
<evidence type="ECO:0000256" key="4">
    <source>
        <dbReference type="ARBA" id="ARBA00012744"/>
    </source>
</evidence>
<dbReference type="SUPFAM" id="SSF52279">
    <property type="entry name" value="Beta-D-glucan exohydrolase, C-terminal domain"/>
    <property type="match status" value="1"/>
</dbReference>
<dbReference type="Proteomes" id="UP001155483">
    <property type="component" value="Unassembled WGS sequence"/>
</dbReference>
<feature type="chain" id="PRO_5040788740" description="Periplasmic beta-glucosidase" evidence="11">
    <location>
        <begin position="22"/>
        <end position="762"/>
    </location>
</feature>
<keyword evidence="8 10" id="KW-0326">Glycosidase</keyword>
<protein>
    <recommendedName>
        <fullName evidence="9">Periplasmic beta-glucosidase</fullName>
        <ecNumber evidence="4">3.2.1.21</ecNumber>
    </recommendedName>
</protein>
<dbReference type="FunFam" id="3.40.50.1700:FF:000004">
    <property type="entry name" value="Periplasmic beta-glucosidase"/>
    <property type="match status" value="1"/>
</dbReference>
<dbReference type="Pfam" id="PF14310">
    <property type="entry name" value="Fn3-like"/>
    <property type="match status" value="1"/>
</dbReference>
<sequence>MKLSRTLLITMIAAASLNAVAQNTQDAQMNRFVSSLMAKMTLDEKIGQLNLPGAGDITTGQASSSNIAQKIKDGQVGGLFNIKGVEKIRDVQKVAMENSRLKIPLIFGMDVIHGYQTVFPIPLGLSCSWDMQLIERTARIAAIESSADGICWSYSPMVDIARDPRWGRIAESNGEDPYLGSQIAKAMVKGYQGDDLSKNNTVMACVKHFALYGAVEAGRDYNTTDMSHVRMYNEYFPPYKAAIDAGVGSVMSSFNEIDGIPASANKWLMTDVLRKQWGFKGFVVTDYTAINEMIDHGLGDLQTVSALALKAGIDMDMVGEGFLTTIKKSLQQGKVTQAQIDAACRRILEAKYKLGLFKDPYLYCDPQRAKTEVYTDAFRREARQIAAQTFVLLKNQNNVLPLQKKGTIALIGPLANNKENMPGTWSVAADFSKAISLMDGIKSVVGSQVNIVTARGANIVTDTMLDARIGVFGKSTQRDPRPESEMIAEAVRVASGADVIVAAMGESAEMSGESSSRSDINLPQNQQELLNALMKTGKPVVLVLFTGRPLALKWESENIPAILNVWFAGGEAGYAIADVLFGDVNPSGKLSTTFPQNLGQVPIYYAYKNTGRPLPQGKWFQKFRSNYLDVSNEPLYPFGYGLSYTTFTYGDLKLSSSTLKGAQTLKASISVTNSGNRDGKEVVQLYIRDIVGSITRPVKELKGFQKVDLKAGETKTVTFNITPNDLKFYNYELKYDWEPGEFEIMIGGNSRDVKSAKVNWTK</sequence>
<evidence type="ECO:0000259" key="12">
    <source>
        <dbReference type="SMART" id="SM01217"/>
    </source>
</evidence>
<dbReference type="PROSITE" id="PS00775">
    <property type="entry name" value="GLYCOSYL_HYDROL_F3"/>
    <property type="match status" value="1"/>
</dbReference>
<comment type="similarity">
    <text evidence="3 10">Belongs to the glycosyl hydrolase 3 family.</text>
</comment>
<dbReference type="InterPro" id="IPR036881">
    <property type="entry name" value="Glyco_hydro_3_C_sf"/>
</dbReference>
<comment type="catalytic activity">
    <reaction evidence="1">
        <text>Hydrolysis of terminal, non-reducing beta-D-glucosyl residues with release of beta-D-glucose.</text>
        <dbReference type="EC" id="3.2.1.21"/>
    </reaction>
</comment>
<evidence type="ECO:0000313" key="13">
    <source>
        <dbReference type="EMBL" id="MCU7551218.1"/>
    </source>
</evidence>
<evidence type="ECO:0000313" key="14">
    <source>
        <dbReference type="Proteomes" id="UP001155483"/>
    </source>
</evidence>